<feature type="domain" description="Reverse transcriptase" evidence="1">
    <location>
        <begin position="175"/>
        <end position="256"/>
    </location>
</feature>
<name>A0AAF0Q1N8_SOLVR</name>
<evidence type="ECO:0000259" key="2">
    <source>
        <dbReference type="Pfam" id="PF24626"/>
    </source>
</evidence>
<feature type="domain" description="Tf2-1-like SH3-like" evidence="2">
    <location>
        <begin position="482"/>
        <end position="546"/>
    </location>
</feature>
<sequence length="551" mass="62783">MLKVFQLDVYALIYPSDTLSFVTPYVAMRFDILPNVLLDPFSVSTPVGDSIVAKRVYRKCPASLSHSVTHVDIVEHMLDFNVILEWNGGDSMPKSQFVSCLKSRKRISKGCIYHLARVRYIDSETPTFESVPVNDFSEVFPDYLPGIPSEREMDFGIDLLPDTQPIFIPHYRMAATELKESKGQLKDLLDDLFDQLQGANYFSKIDLRSGYHQLRVKEDDILKMAFQTHYGHCEFLVMSFGLTDAPVTFMDLMNRVYPKKTDAVKSWTRPVTPSDIRSFLGLASYFRRFVEGFSSIASPLSILTQKKVKFIWSDACETSFQELKDRLTSALVFTLSEGTDDALSQLSMGSVAYIDDDKNELVRDVHRLSQLGVRLVDSGSESSFLTDVKAKQGLDSTLVELKKVVLKKSVEAFSQWRDGDDHFPVIEFEYNNSYHLSIGMDPFEALYGRRCRSSIERLKTAQSQQKSYADVRRSHLKFDVHDWVYLNISPMKGVMSFGKKRKLSLLYVGPYQILRGIDKVAYELELPNELALVHPVFHVFVLKKCVGDPTS</sequence>
<dbReference type="PANTHER" id="PTHR37984:SF5">
    <property type="entry name" value="PROTEIN NYNRIN-LIKE"/>
    <property type="match status" value="1"/>
</dbReference>
<dbReference type="GO" id="GO:0003676">
    <property type="term" value="F:nucleic acid binding"/>
    <property type="evidence" value="ECO:0007669"/>
    <property type="project" value="InterPro"/>
</dbReference>
<dbReference type="InterPro" id="IPR000477">
    <property type="entry name" value="RT_dom"/>
</dbReference>
<dbReference type="PANTHER" id="PTHR37984">
    <property type="entry name" value="PROTEIN CBG26694"/>
    <property type="match status" value="1"/>
</dbReference>
<evidence type="ECO:0000313" key="4">
    <source>
        <dbReference type="Proteomes" id="UP001234989"/>
    </source>
</evidence>
<dbReference type="AlphaFoldDB" id="A0AAF0Q1N8"/>
<dbReference type="Gene3D" id="3.30.420.10">
    <property type="entry name" value="Ribonuclease H-like superfamily/Ribonuclease H"/>
    <property type="match status" value="1"/>
</dbReference>
<keyword evidence="4" id="KW-1185">Reference proteome</keyword>
<dbReference type="InterPro" id="IPR043502">
    <property type="entry name" value="DNA/RNA_pol_sf"/>
</dbReference>
<accession>A0AAF0Q1N8</accession>
<proteinExistence type="predicted"/>
<organism evidence="3 4">
    <name type="scientific">Solanum verrucosum</name>
    <dbReference type="NCBI Taxonomy" id="315347"/>
    <lineage>
        <taxon>Eukaryota</taxon>
        <taxon>Viridiplantae</taxon>
        <taxon>Streptophyta</taxon>
        <taxon>Embryophyta</taxon>
        <taxon>Tracheophyta</taxon>
        <taxon>Spermatophyta</taxon>
        <taxon>Magnoliopsida</taxon>
        <taxon>eudicotyledons</taxon>
        <taxon>Gunneridae</taxon>
        <taxon>Pentapetalae</taxon>
        <taxon>asterids</taxon>
        <taxon>lamiids</taxon>
        <taxon>Solanales</taxon>
        <taxon>Solanaceae</taxon>
        <taxon>Solanoideae</taxon>
        <taxon>Solaneae</taxon>
        <taxon>Solanum</taxon>
    </lineage>
</organism>
<dbReference type="InterPro" id="IPR036397">
    <property type="entry name" value="RNaseH_sf"/>
</dbReference>
<dbReference type="Gene3D" id="3.10.10.10">
    <property type="entry name" value="HIV Type 1 Reverse Transcriptase, subunit A, domain 1"/>
    <property type="match status" value="1"/>
</dbReference>
<dbReference type="Gene3D" id="3.30.70.270">
    <property type="match status" value="2"/>
</dbReference>
<gene>
    <name evidence="3" type="ORF">MTR67_007220</name>
</gene>
<dbReference type="Pfam" id="PF00078">
    <property type="entry name" value="RVT_1"/>
    <property type="match status" value="1"/>
</dbReference>
<protein>
    <submittedName>
        <fullName evidence="3">Uncharacterized protein</fullName>
    </submittedName>
</protein>
<evidence type="ECO:0000259" key="1">
    <source>
        <dbReference type="Pfam" id="PF00078"/>
    </source>
</evidence>
<dbReference type="Proteomes" id="UP001234989">
    <property type="component" value="Chromosome 2"/>
</dbReference>
<dbReference type="Pfam" id="PF24626">
    <property type="entry name" value="SH3_Tf2-1"/>
    <property type="match status" value="1"/>
</dbReference>
<dbReference type="Pfam" id="PF08284">
    <property type="entry name" value="RVP_2"/>
    <property type="match status" value="1"/>
</dbReference>
<dbReference type="InterPro" id="IPR050951">
    <property type="entry name" value="Retrovirus_Pol_polyprotein"/>
</dbReference>
<evidence type="ECO:0000313" key="3">
    <source>
        <dbReference type="EMBL" id="WMV13835.1"/>
    </source>
</evidence>
<dbReference type="EMBL" id="CP133613">
    <property type="protein sequence ID" value="WMV13835.1"/>
    <property type="molecule type" value="Genomic_DNA"/>
</dbReference>
<reference evidence="3" key="1">
    <citation type="submission" date="2023-08" db="EMBL/GenBank/DDBJ databases">
        <title>A de novo genome assembly of Solanum verrucosum Schlechtendal, a Mexican diploid species geographically isolated from the other diploid A-genome species in potato relatives.</title>
        <authorList>
            <person name="Hosaka K."/>
        </authorList>
    </citation>
    <scope>NUCLEOTIDE SEQUENCE</scope>
    <source>
        <tissue evidence="3">Young leaves</tissue>
    </source>
</reference>
<dbReference type="FunFam" id="3.30.70.270:FF:000020">
    <property type="entry name" value="Transposon Tf2-6 polyprotein-like Protein"/>
    <property type="match status" value="1"/>
</dbReference>
<dbReference type="InterPro" id="IPR043128">
    <property type="entry name" value="Rev_trsase/Diguanyl_cyclase"/>
</dbReference>
<dbReference type="SUPFAM" id="SSF56672">
    <property type="entry name" value="DNA/RNA polymerases"/>
    <property type="match status" value="1"/>
</dbReference>
<dbReference type="InterPro" id="IPR056924">
    <property type="entry name" value="SH3_Tf2-1"/>
</dbReference>